<feature type="compositionally biased region" description="Polar residues" evidence="1">
    <location>
        <begin position="9"/>
        <end position="21"/>
    </location>
</feature>
<keyword evidence="3" id="KW-1185">Reference proteome</keyword>
<proteinExistence type="predicted"/>
<gene>
    <name evidence="2" type="ORF">N309_00015</name>
</gene>
<dbReference type="EMBL" id="KL909632">
    <property type="protein sequence ID" value="KGL85579.1"/>
    <property type="molecule type" value="Genomic_DNA"/>
</dbReference>
<organism evidence="2 3">
    <name type="scientific">Tinamus guttatus</name>
    <name type="common">White-throated tinamou</name>
    <dbReference type="NCBI Taxonomy" id="94827"/>
    <lineage>
        <taxon>Eukaryota</taxon>
        <taxon>Metazoa</taxon>
        <taxon>Chordata</taxon>
        <taxon>Craniata</taxon>
        <taxon>Vertebrata</taxon>
        <taxon>Euteleostomi</taxon>
        <taxon>Archelosauria</taxon>
        <taxon>Archosauria</taxon>
        <taxon>Dinosauria</taxon>
        <taxon>Saurischia</taxon>
        <taxon>Theropoda</taxon>
        <taxon>Coelurosauria</taxon>
        <taxon>Aves</taxon>
        <taxon>Palaeognathae</taxon>
        <taxon>Tinamiformes</taxon>
        <taxon>Tinamidae</taxon>
        <taxon>Tinamus</taxon>
    </lineage>
</organism>
<evidence type="ECO:0000313" key="3">
    <source>
        <dbReference type="Proteomes" id="UP000053641"/>
    </source>
</evidence>
<feature type="non-terminal residue" evidence="2">
    <location>
        <position position="1"/>
    </location>
</feature>
<accession>A0A099ZTF4</accession>
<evidence type="ECO:0000256" key="1">
    <source>
        <dbReference type="SAM" id="MobiDB-lite"/>
    </source>
</evidence>
<dbReference type="Proteomes" id="UP000053641">
    <property type="component" value="Unassembled WGS sequence"/>
</dbReference>
<reference evidence="2 3" key="1">
    <citation type="submission" date="2014-06" db="EMBL/GenBank/DDBJ databases">
        <title>Genome evolution of avian class.</title>
        <authorList>
            <person name="Zhang G."/>
            <person name="Li C."/>
        </authorList>
    </citation>
    <scope>NUCLEOTIDE SEQUENCE [LARGE SCALE GENOMIC DNA]</scope>
    <source>
        <strain evidence="2">BGI_N309</strain>
    </source>
</reference>
<name>A0A099ZTF4_TINGU</name>
<protein>
    <submittedName>
        <fullName evidence="2">Uncharacterized protein</fullName>
    </submittedName>
</protein>
<feature type="non-terminal residue" evidence="2">
    <location>
        <position position="51"/>
    </location>
</feature>
<dbReference type="AlphaFoldDB" id="A0A099ZTF4"/>
<evidence type="ECO:0000313" key="2">
    <source>
        <dbReference type="EMBL" id="KGL85579.1"/>
    </source>
</evidence>
<feature type="region of interest" description="Disordered" evidence="1">
    <location>
        <begin position="1"/>
        <end position="21"/>
    </location>
</feature>
<sequence>GVRAAVSSPIGSSVSIQTPVTQRGAPIAIETPITQGASIAIQASIAQGGAS</sequence>